<dbReference type="AlphaFoldDB" id="A0A7I8W8P2"/>
<dbReference type="InterPro" id="IPR044732">
    <property type="entry name" value="ArfGAP_SMAP1-like"/>
</dbReference>
<keyword evidence="2" id="KW-0479">Metal-binding</keyword>
<dbReference type="PROSITE" id="PS50115">
    <property type="entry name" value="ARFGAP"/>
    <property type="match status" value="1"/>
</dbReference>
<keyword evidence="4" id="KW-0862">Zinc</keyword>
<organism evidence="8 9">
    <name type="scientific">Dimorphilus gyrociliatus</name>
    <dbReference type="NCBI Taxonomy" id="2664684"/>
    <lineage>
        <taxon>Eukaryota</taxon>
        <taxon>Metazoa</taxon>
        <taxon>Spiralia</taxon>
        <taxon>Lophotrochozoa</taxon>
        <taxon>Annelida</taxon>
        <taxon>Polychaeta</taxon>
        <taxon>Polychaeta incertae sedis</taxon>
        <taxon>Dinophilidae</taxon>
        <taxon>Dimorphilus</taxon>
    </lineage>
</organism>
<dbReference type="PRINTS" id="PR00405">
    <property type="entry name" value="REVINTRACTNG"/>
</dbReference>
<dbReference type="Proteomes" id="UP000549394">
    <property type="component" value="Unassembled WGS sequence"/>
</dbReference>
<dbReference type="Gene3D" id="1.10.220.150">
    <property type="entry name" value="Arf GTPase activating protein"/>
    <property type="match status" value="1"/>
</dbReference>
<proteinExistence type="predicted"/>
<dbReference type="PANTHER" id="PTHR45705">
    <property type="entry name" value="FI20236P1"/>
    <property type="match status" value="1"/>
</dbReference>
<dbReference type="CDD" id="cd08839">
    <property type="entry name" value="ArfGap_SMAP"/>
    <property type="match status" value="1"/>
</dbReference>
<dbReference type="InterPro" id="IPR001164">
    <property type="entry name" value="ArfGAP_dom"/>
</dbReference>
<dbReference type="GO" id="GO:0005737">
    <property type="term" value="C:cytoplasm"/>
    <property type="evidence" value="ECO:0007669"/>
    <property type="project" value="TreeGrafter"/>
</dbReference>
<dbReference type="InterPro" id="IPR038508">
    <property type="entry name" value="ArfGAP_dom_sf"/>
</dbReference>
<dbReference type="OrthoDB" id="73919at2759"/>
<reference evidence="8 9" key="1">
    <citation type="submission" date="2020-08" db="EMBL/GenBank/DDBJ databases">
        <authorList>
            <person name="Hejnol A."/>
        </authorList>
    </citation>
    <scope>NUCLEOTIDE SEQUENCE [LARGE SCALE GENOMIC DNA]</scope>
</reference>
<dbReference type="GO" id="GO:0008270">
    <property type="term" value="F:zinc ion binding"/>
    <property type="evidence" value="ECO:0007669"/>
    <property type="project" value="UniProtKB-KW"/>
</dbReference>
<name>A0A7I8W8P2_9ANNE</name>
<evidence type="ECO:0000256" key="4">
    <source>
        <dbReference type="ARBA" id="ARBA00022833"/>
    </source>
</evidence>
<dbReference type="InterPro" id="IPR051718">
    <property type="entry name" value="ARF_GTPase-activating"/>
</dbReference>
<dbReference type="EMBL" id="CAJFCJ010000021">
    <property type="protein sequence ID" value="CAD5124496.1"/>
    <property type="molecule type" value="Genomic_DNA"/>
</dbReference>
<evidence type="ECO:0000256" key="5">
    <source>
        <dbReference type="PROSITE-ProRule" id="PRU00288"/>
    </source>
</evidence>
<comment type="caution">
    <text evidence="8">The sequence shown here is derived from an EMBL/GenBank/DDBJ whole genome shotgun (WGS) entry which is preliminary data.</text>
</comment>
<keyword evidence="3 5" id="KW-0863">Zinc-finger</keyword>
<feature type="compositionally biased region" description="Polar residues" evidence="6">
    <location>
        <begin position="171"/>
        <end position="189"/>
    </location>
</feature>
<evidence type="ECO:0000256" key="3">
    <source>
        <dbReference type="ARBA" id="ARBA00022771"/>
    </source>
</evidence>
<keyword evidence="1" id="KW-0343">GTPase activation</keyword>
<dbReference type="GO" id="GO:0005096">
    <property type="term" value="F:GTPase activator activity"/>
    <property type="evidence" value="ECO:0007669"/>
    <property type="project" value="UniProtKB-KW"/>
</dbReference>
<evidence type="ECO:0000313" key="9">
    <source>
        <dbReference type="Proteomes" id="UP000549394"/>
    </source>
</evidence>
<evidence type="ECO:0000256" key="1">
    <source>
        <dbReference type="ARBA" id="ARBA00022468"/>
    </source>
</evidence>
<feature type="compositionally biased region" description="Polar residues" evidence="6">
    <location>
        <begin position="256"/>
        <end position="265"/>
    </location>
</feature>
<feature type="domain" description="Arf-GAP" evidence="7">
    <location>
        <begin position="17"/>
        <end position="140"/>
    </location>
</feature>
<dbReference type="SMART" id="SM00105">
    <property type="entry name" value="ArfGap"/>
    <property type="match status" value="1"/>
</dbReference>
<evidence type="ECO:0000256" key="2">
    <source>
        <dbReference type="ARBA" id="ARBA00022723"/>
    </source>
</evidence>
<evidence type="ECO:0000313" key="8">
    <source>
        <dbReference type="EMBL" id="CAD5124496.1"/>
    </source>
</evidence>
<feature type="compositionally biased region" description="Polar residues" evidence="6">
    <location>
        <begin position="212"/>
        <end position="223"/>
    </location>
</feature>
<evidence type="ECO:0000256" key="6">
    <source>
        <dbReference type="SAM" id="MobiDB-lite"/>
    </source>
</evidence>
<dbReference type="FunFam" id="1.10.220.150:FF:000009">
    <property type="entry name" value="stromal membrane-associated protein 1 isoform X1"/>
    <property type="match status" value="1"/>
</dbReference>
<feature type="region of interest" description="Disordered" evidence="6">
    <location>
        <begin position="164"/>
        <end position="265"/>
    </location>
</feature>
<protein>
    <submittedName>
        <fullName evidence="8">DgyrCDS12775</fullName>
    </submittedName>
</protein>
<keyword evidence="9" id="KW-1185">Reference proteome</keyword>
<dbReference type="SUPFAM" id="SSF57863">
    <property type="entry name" value="ArfGap/RecO-like zinc finger"/>
    <property type="match status" value="1"/>
</dbReference>
<dbReference type="InterPro" id="IPR037278">
    <property type="entry name" value="ARFGAP/RecO"/>
</dbReference>
<dbReference type="Pfam" id="PF01412">
    <property type="entry name" value="ArfGap"/>
    <property type="match status" value="1"/>
</dbReference>
<evidence type="ECO:0000259" key="7">
    <source>
        <dbReference type="PROSITE" id="PS50115"/>
    </source>
</evidence>
<accession>A0A7I8W8P2</accession>
<gene>
    <name evidence="8" type="ORF">DGYR_LOCUS12031</name>
</gene>
<sequence length="538" mass="60488">MTRQTERDKKAESEKYQGILTDLLKDDDNKYCADCDAKGPRWASWNLGVFLCIRCAGIHRNLGCHISKVRSVNLDSWTAEQIAMVQEIGNSRGRAVYEANLPDHFRRPQTDSSLEAFIRAKYEQKKYIAKEWIPPQHPKLKTPVDDKEKAVRKTKARIKQTIPPAVAMPSNEATISNSNKVKQPTSQAQEKVVKPVNSQSASADLLGLEDPASTTGQQLQSDSDFGDFMSMPPVKSTPAETTSNEKELSDLFGSGKQPSVPLNDSKMSTKDIMALYGDAVPSSMNQQMFAPMPNTSLAYNPGIPPQTQPQQQFLANQSMMPQQNMMTQGIGMATCYTATPNPYQQQQQQQQQFNMYPAPMMQNAANGQNNMFAMQQQMQHQMANININNQQIPYQQANYAVAQQFSGQTLSNNLWQSLHLSIYLGALLFVGGLRLADGCSCQLLYKNPCETKCASSCVECCRCVFWYTGLKSKVWEQINQPTTKVGGEESGIEAEKRLMKFGKRLLHFEKKPVVFEKKGLHFEKRPIVYEKKEVDNFQ</sequence>
<dbReference type="PANTHER" id="PTHR45705:SF1">
    <property type="entry name" value="FI20236P1"/>
    <property type="match status" value="1"/>
</dbReference>